<proteinExistence type="predicted"/>
<sequence length="60" mass="6546">MRIRMDRALETIGGQRWPEPVPGVDAALDAGRDLHEWLLSVYVATGGQASVRVPNIGEFA</sequence>
<dbReference type="EMBL" id="JBHMCF010000057">
    <property type="protein sequence ID" value="MFB9476884.1"/>
    <property type="molecule type" value="Genomic_DNA"/>
</dbReference>
<evidence type="ECO:0000313" key="2">
    <source>
        <dbReference type="Proteomes" id="UP001589568"/>
    </source>
</evidence>
<reference evidence="1 2" key="1">
    <citation type="submission" date="2024-09" db="EMBL/GenBank/DDBJ databases">
        <authorList>
            <person name="Sun Q."/>
            <person name="Mori K."/>
        </authorList>
    </citation>
    <scope>NUCLEOTIDE SEQUENCE [LARGE SCALE GENOMIC DNA]</scope>
    <source>
        <strain evidence="1 2">JCM 3324</strain>
    </source>
</reference>
<keyword evidence="2" id="KW-1185">Reference proteome</keyword>
<dbReference type="Proteomes" id="UP001589568">
    <property type="component" value="Unassembled WGS sequence"/>
</dbReference>
<evidence type="ECO:0000313" key="1">
    <source>
        <dbReference type="EMBL" id="MFB9476884.1"/>
    </source>
</evidence>
<name>A0ABV5P2T9_9ACTN</name>
<gene>
    <name evidence="1" type="ORF">ACFFR3_45970</name>
</gene>
<organism evidence="1 2">
    <name type="scientific">Nonomuraea salmonea</name>
    <dbReference type="NCBI Taxonomy" id="46181"/>
    <lineage>
        <taxon>Bacteria</taxon>
        <taxon>Bacillati</taxon>
        <taxon>Actinomycetota</taxon>
        <taxon>Actinomycetes</taxon>
        <taxon>Streptosporangiales</taxon>
        <taxon>Streptosporangiaceae</taxon>
        <taxon>Nonomuraea</taxon>
    </lineage>
</organism>
<protein>
    <submittedName>
        <fullName evidence="1">Uncharacterized protein</fullName>
    </submittedName>
</protein>
<dbReference type="RefSeq" id="WP_345410170.1">
    <property type="nucleotide sequence ID" value="NZ_BAAAXS010000002.1"/>
</dbReference>
<accession>A0ABV5P2T9</accession>
<comment type="caution">
    <text evidence="1">The sequence shown here is derived from an EMBL/GenBank/DDBJ whole genome shotgun (WGS) entry which is preliminary data.</text>
</comment>